<evidence type="ECO:0000256" key="6">
    <source>
        <dbReference type="ARBA" id="ARBA00023136"/>
    </source>
</evidence>
<evidence type="ECO:0000313" key="8">
    <source>
        <dbReference type="EMBL" id="MCP9200385.1"/>
    </source>
</evidence>
<keyword evidence="4 7" id="KW-0812">Transmembrane</keyword>
<dbReference type="GO" id="GO:0005886">
    <property type="term" value="C:plasma membrane"/>
    <property type="evidence" value="ECO:0007669"/>
    <property type="project" value="UniProtKB-SubCell"/>
</dbReference>
<dbReference type="PANTHER" id="PTHR33452:SF1">
    <property type="entry name" value="INNER MEMBRANE PROTEIN YPHA-RELATED"/>
    <property type="match status" value="1"/>
</dbReference>
<keyword evidence="6 7" id="KW-0472">Membrane</keyword>
<dbReference type="InterPro" id="IPR032808">
    <property type="entry name" value="DoxX"/>
</dbReference>
<dbReference type="RefSeq" id="WP_241551174.1">
    <property type="nucleotide sequence ID" value="NZ_JANCNS010000002.1"/>
</dbReference>
<accession>A0A9X2KY13</accession>
<reference evidence="8" key="1">
    <citation type="submission" date="2022-07" db="EMBL/GenBank/DDBJ databases">
        <title>Gramela sediminis sp. nov., isolated from deep-sea sediment of the Indian Ocean.</title>
        <authorList>
            <person name="Shi H."/>
        </authorList>
    </citation>
    <scope>NUCLEOTIDE SEQUENCE</scope>
    <source>
        <strain evidence="8">GC03-9</strain>
    </source>
</reference>
<dbReference type="PANTHER" id="PTHR33452">
    <property type="entry name" value="OXIDOREDUCTASE CATD-RELATED"/>
    <property type="match status" value="1"/>
</dbReference>
<feature type="transmembrane region" description="Helical" evidence="7">
    <location>
        <begin position="58"/>
        <end position="78"/>
    </location>
</feature>
<keyword evidence="5 7" id="KW-1133">Transmembrane helix</keyword>
<organism evidence="8 9">
    <name type="scientific">Christiangramia oceanisediminis</name>
    <dbReference type="NCBI Taxonomy" id="2920386"/>
    <lineage>
        <taxon>Bacteria</taxon>
        <taxon>Pseudomonadati</taxon>
        <taxon>Bacteroidota</taxon>
        <taxon>Flavobacteriia</taxon>
        <taxon>Flavobacteriales</taxon>
        <taxon>Flavobacteriaceae</taxon>
        <taxon>Christiangramia</taxon>
    </lineage>
</organism>
<feature type="transmembrane region" description="Helical" evidence="7">
    <location>
        <begin position="85"/>
        <end position="104"/>
    </location>
</feature>
<feature type="transmembrane region" description="Helical" evidence="7">
    <location>
        <begin position="110"/>
        <end position="130"/>
    </location>
</feature>
<dbReference type="InterPro" id="IPR051907">
    <property type="entry name" value="DoxX-like_oxidoreductase"/>
</dbReference>
<evidence type="ECO:0000313" key="9">
    <source>
        <dbReference type="Proteomes" id="UP001155280"/>
    </source>
</evidence>
<evidence type="ECO:0000256" key="3">
    <source>
        <dbReference type="ARBA" id="ARBA00022475"/>
    </source>
</evidence>
<proteinExistence type="inferred from homology"/>
<keyword evidence="3" id="KW-1003">Cell membrane</keyword>
<dbReference type="AlphaFoldDB" id="A0A9X2KY13"/>
<evidence type="ECO:0000256" key="1">
    <source>
        <dbReference type="ARBA" id="ARBA00004651"/>
    </source>
</evidence>
<sequence length="138" mass="15606">MKNSYSTNLNLFRTDLGLLLFRIFIGGLMLTHGWSKLLRFFGPDEISFADPLGFGETFTFAFAVFAEFFCSIFIIFGFLTRISSIPLFITMLTAALIVHIPDGFGKQELPLLYASGFLLLFLTGPGKYSLDFKLYKKK</sequence>
<comment type="subcellular location">
    <subcellularLocation>
        <location evidence="1">Cell membrane</location>
        <topology evidence="1">Multi-pass membrane protein</topology>
    </subcellularLocation>
</comment>
<evidence type="ECO:0000256" key="4">
    <source>
        <dbReference type="ARBA" id="ARBA00022692"/>
    </source>
</evidence>
<dbReference type="EMBL" id="JANCNS010000002">
    <property type="protein sequence ID" value="MCP9200385.1"/>
    <property type="molecule type" value="Genomic_DNA"/>
</dbReference>
<feature type="transmembrane region" description="Helical" evidence="7">
    <location>
        <begin position="12"/>
        <end position="34"/>
    </location>
</feature>
<gene>
    <name evidence="8" type="ORF">MKO06_10720</name>
</gene>
<evidence type="ECO:0000256" key="2">
    <source>
        <dbReference type="ARBA" id="ARBA00006679"/>
    </source>
</evidence>
<dbReference type="Pfam" id="PF07681">
    <property type="entry name" value="DoxX"/>
    <property type="match status" value="1"/>
</dbReference>
<evidence type="ECO:0000256" key="5">
    <source>
        <dbReference type="ARBA" id="ARBA00022989"/>
    </source>
</evidence>
<comment type="caution">
    <text evidence="8">The sequence shown here is derived from an EMBL/GenBank/DDBJ whole genome shotgun (WGS) entry which is preliminary data.</text>
</comment>
<dbReference type="Proteomes" id="UP001155280">
    <property type="component" value="Unassembled WGS sequence"/>
</dbReference>
<keyword evidence="9" id="KW-1185">Reference proteome</keyword>
<comment type="similarity">
    <text evidence="2">Belongs to the DoxX family.</text>
</comment>
<evidence type="ECO:0000256" key="7">
    <source>
        <dbReference type="SAM" id="Phobius"/>
    </source>
</evidence>
<protein>
    <submittedName>
        <fullName evidence="8">DoxX family protein</fullName>
    </submittedName>
</protein>
<name>A0A9X2KY13_9FLAO</name>